<keyword evidence="4" id="KW-0648">Protein biosynthesis</keyword>
<evidence type="ECO:0000259" key="6">
    <source>
        <dbReference type="Pfam" id="PF01409"/>
    </source>
</evidence>
<keyword evidence="2" id="KW-0547">Nucleotide-binding</keyword>
<proteinExistence type="predicted"/>
<dbReference type="PANTHER" id="PTHR11538">
    <property type="entry name" value="PHENYLALANYL-TRNA SYNTHETASE"/>
    <property type="match status" value="1"/>
</dbReference>
<evidence type="ECO:0000256" key="4">
    <source>
        <dbReference type="ARBA" id="ARBA00022917"/>
    </source>
</evidence>
<dbReference type="InterPro" id="IPR045864">
    <property type="entry name" value="aa-tRNA-synth_II/BPL/LPL"/>
</dbReference>
<comment type="caution">
    <text evidence="7">The sequence shown here is derived from an EMBL/GenBank/DDBJ whole genome shotgun (WGS) entry which is preliminary data.</text>
</comment>
<gene>
    <name evidence="7" type="ORF">PXEA_LOCUS34258</name>
</gene>
<evidence type="ECO:0000313" key="8">
    <source>
        <dbReference type="Proteomes" id="UP000784294"/>
    </source>
</evidence>
<dbReference type="PANTHER" id="PTHR11538:SF41">
    <property type="entry name" value="PHENYLALANINE--TRNA LIGASE, MITOCHONDRIAL"/>
    <property type="match status" value="1"/>
</dbReference>
<keyword evidence="3" id="KW-0067">ATP-binding</keyword>
<keyword evidence="1" id="KW-0436">Ligase</keyword>
<dbReference type="EMBL" id="CAAALY010266586">
    <property type="protein sequence ID" value="VEL40818.1"/>
    <property type="molecule type" value="Genomic_DNA"/>
</dbReference>
<feature type="domain" description="Phenylalanyl-tRNA synthetase" evidence="6">
    <location>
        <begin position="31"/>
        <end position="111"/>
    </location>
</feature>
<dbReference type="GO" id="GO:0005524">
    <property type="term" value="F:ATP binding"/>
    <property type="evidence" value="ECO:0007669"/>
    <property type="project" value="UniProtKB-KW"/>
</dbReference>
<evidence type="ECO:0000256" key="1">
    <source>
        <dbReference type="ARBA" id="ARBA00022598"/>
    </source>
</evidence>
<dbReference type="Gene3D" id="3.30.930.10">
    <property type="entry name" value="Bira Bifunctional Protein, Domain 2"/>
    <property type="match status" value="1"/>
</dbReference>
<reference evidence="7" key="1">
    <citation type="submission" date="2018-11" db="EMBL/GenBank/DDBJ databases">
        <authorList>
            <consortium name="Pathogen Informatics"/>
        </authorList>
    </citation>
    <scope>NUCLEOTIDE SEQUENCE</scope>
</reference>
<dbReference type="SUPFAM" id="SSF55681">
    <property type="entry name" value="Class II aaRS and biotin synthetases"/>
    <property type="match status" value="1"/>
</dbReference>
<dbReference type="GO" id="GO:0006432">
    <property type="term" value="P:phenylalanyl-tRNA aminoacylation"/>
    <property type="evidence" value="ECO:0007669"/>
    <property type="project" value="TreeGrafter"/>
</dbReference>
<accession>A0A3S5B5B0</accession>
<evidence type="ECO:0000256" key="2">
    <source>
        <dbReference type="ARBA" id="ARBA00022741"/>
    </source>
</evidence>
<dbReference type="Proteomes" id="UP000784294">
    <property type="component" value="Unassembled WGS sequence"/>
</dbReference>
<keyword evidence="5" id="KW-0030">Aminoacyl-tRNA synthetase</keyword>
<dbReference type="Pfam" id="PF01409">
    <property type="entry name" value="tRNA-synt_2d"/>
    <property type="match status" value="1"/>
</dbReference>
<organism evidence="7 8">
    <name type="scientific">Protopolystoma xenopodis</name>
    <dbReference type="NCBI Taxonomy" id="117903"/>
    <lineage>
        <taxon>Eukaryota</taxon>
        <taxon>Metazoa</taxon>
        <taxon>Spiralia</taxon>
        <taxon>Lophotrochozoa</taxon>
        <taxon>Platyhelminthes</taxon>
        <taxon>Monogenea</taxon>
        <taxon>Polyopisthocotylea</taxon>
        <taxon>Polystomatidea</taxon>
        <taxon>Polystomatidae</taxon>
        <taxon>Protopolystoma</taxon>
    </lineage>
</organism>
<sequence length="131" mass="14653">MPISQRYPVRDSSRKAGSPLFSLHDSLCPVVSTTQNFDSLLVSPGHVSRIRRDNYYLTASSMLRSHTSAHQAELIRLGLDAFLLAGDVYRRDAIDPTHYPVFHQMEGVRLFSKEEVGLLCGFHSALSSIFS</sequence>
<evidence type="ECO:0000313" key="7">
    <source>
        <dbReference type="EMBL" id="VEL40818.1"/>
    </source>
</evidence>
<evidence type="ECO:0000256" key="3">
    <source>
        <dbReference type="ARBA" id="ARBA00022840"/>
    </source>
</evidence>
<dbReference type="GO" id="GO:0000049">
    <property type="term" value="F:tRNA binding"/>
    <property type="evidence" value="ECO:0007669"/>
    <property type="project" value="InterPro"/>
</dbReference>
<name>A0A3S5B5B0_9PLAT</name>
<dbReference type="InterPro" id="IPR002319">
    <property type="entry name" value="Phenylalanyl-tRNA_Synthase"/>
</dbReference>
<dbReference type="AlphaFoldDB" id="A0A3S5B5B0"/>
<keyword evidence="8" id="KW-1185">Reference proteome</keyword>
<protein>
    <recommendedName>
        <fullName evidence="6">Phenylalanyl-tRNA synthetase domain-containing protein</fullName>
    </recommendedName>
</protein>
<evidence type="ECO:0000256" key="5">
    <source>
        <dbReference type="ARBA" id="ARBA00023146"/>
    </source>
</evidence>
<dbReference type="OrthoDB" id="4457at2759"/>
<dbReference type="GO" id="GO:0004826">
    <property type="term" value="F:phenylalanine-tRNA ligase activity"/>
    <property type="evidence" value="ECO:0007669"/>
    <property type="project" value="TreeGrafter"/>
</dbReference>
<dbReference type="GO" id="GO:0005739">
    <property type="term" value="C:mitochondrion"/>
    <property type="evidence" value="ECO:0007669"/>
    <property type="project" value="TreeGrafter"/>
</dbReference>